<proteinExistence type="predicted"/>
<comment type="caution">
    <text evidence="2">The sequence shown here is derived from an EMBL/GenBank/DDBJ whole genome shotgun (WGS) entry which is preliminary data.</text>
</comment>
<dbReference type="EMBL" id="CAJJDP010000043">
    <property type="protein sequence ID" value="CAD8163369.1"/>
    <property type="molecule type" value="Genomic_DNA"/>
</dbReference>
<dbReference type="InterPro" id="IPR044294">
    <property type="entry name" value="Lipase-like"/>
</dbReference>
<dbReference type="InterPro" id="IPR007751">
    <property type="entry name" value="DUF676_lipase-like"/>
</dbReference>
<gene>
    <name evidence="2" type="ORF">POCTA_138.1.T0430128</name>
</gene>
<evidence type="ECO:0000313" key="2">
    <source>
        <dbReference type="EMBL" id="CAD8163369.1"/>
    </source>
</evidence>
<keyword evidence="3" id="KW-1185">Reference proteome</keyword>
<sequence>MKTQIGVLIHLHKFTNIDLSTQGIYQIRVSVPGAQPYLIINSTRQEAISVNEVDENHICYPENIHHQYFYSQGFLIIYEDEEMLTNVGCAFRLEEIQLNSNIQIQMDLLFLDIKSLPDIHSQNFTQNVIHLHSKMKPISHASFQVPNPHHYNQMYYPVDFDTNHFCSVQTQIFTTPINISFAKGFVEEQLKLQLDAFINQTINVLNENRNSLLDQLSKIQSDKKIIQLSYKVQEYNIKNPDLIKQINQSFYDLHHDLYVLWCELISILKDNNLSLLTLLQQDYCEQMKQRWMNCILSYSSQNKNISSHVNQELAKNKRHSLKNTEFQRIIYTEAIIPLNSHPFFFRTTYQRQALHQMSNDFRDHYVVLLHGYQGTSYDMRYWRAILKIRFQDQIKFILPTSNEFVNNKSIQQQAQDVADEIIDYINHERVFDFKLSFVGHSLGGLIIRAALPLLRQFQIQMHSYISLGTPHCGYASSKSFIIDTGLMMIQKWNKCKTLQELSQKDNKNIGSTYLYQLSTFEGLEWFNNVVILSSHQDYYVPIQSALIQSIEETNDPKTLFYNQMVSNIQSKCKRIDRFDIDFQITKKKLDKLIGRAAHIEFIDNLLFVKMFVYLFDEFFI</sequence>
<feature type="domain" description="DUF676" evidence="1">
    <location>
        <begin position="363"/>
        <end position="544"/>
    </location>
</feature>
<dbReference type="AlphaFoldDB" id="A0A8S1UI16"/>
<dbReference type="PANTHER" id="PTHR12482:SF5">
    <property type="entry name" value="DUF676 DOMAIN-CONTAINING PROTEIN"/>
    <property type="match status" value="1"/>
</dbReference>
<dbReference type="Proteomes" id="UP000683925">
    <property type="component" value="Unassembled WGS sequence"/>
</dbReference>
<dbReference type="Pfam" id="PF05057">
    <property type="entry name" value="DUF676"/>
    <property type="match status" value="1"/>
</dbReference>
<dbReference type="PANTHER" id="PTHR12482">
    <property type="entry name" value="LIPASE ROG1-RELATED-RELATED"/>
    <property type="match status" value="1"/>
</dbReference>
<dbReference type="InterPro" id="IPR022122">
    <property type="entry name" value="DUF3657"/>
</dbReference>
<dbReference type="OrthoDB" id="290502at2759"/>
<evidence type="ECO:0000259" key="1">
    <source>
        <dbReference type="Pfam" id="PF05057"/>
    </source>
</evidence>
<organism evidence="2 3">
    <name type="scientific">Paramecium octaurelia</name>
    <dbReference type="NCBI Taxonomy" id="43137"/>
    <lineage>
        <taxon>Eukaryota</taxon>
        <taxon>Sar</taxon>
        <taxon>Alveolata</taxon>
        <taxon>Ciliophora</taxon>
        <taxon>Intramacronucleata</taxon>
        <taxon>Oligohymenophorea</taxon>
        <taxon>Peniculida</taxon>
        <taxon>Parameciidae</taxon>
        <taxon>Paramecium</taxon>
    </lineage>
</organism>
<reference evidence="2" key="1">
    <citation type="submission" date="2021-01" db="EMBL/GenBank/DDBJ databases">
        <authorList>
            <consortium name="Genoscope - CEA"/>
            <person name="William W."/>
        </authorList>
    </citation>
    <scope>NUCLEOTIDE SEQUENCE</scope>
</reference>
<dbReference type="FunFam" id="3.40.50.1820:FF:000343">
    <property type="entry name" value="Uncharacterized protein"/>
    <property type="match status" value="1"/>
</dbReference>
<evidence type="ECO:0000313" key="3">
    <source>
        <dbReference type="Proteomes" id="UP000683925"/>
    </source>
</evidence>
<dbReference type="OMA" id="YINHERV"/>
<protein>
    <recommendedName>
        <fullName evidence="1">DUF676 domain-containing protein</fullName>
    </recommendedName>
</protein>
<name>A0A8S1UI16_PAROT</name>
<accession>A0A8S1UI16</accession>
<dbReference type="Pfam" id="PF12394">
    <property type="entry name" value="DUF3657"/>
    <property type="match status" value="1"/>
</dbReference>